<feature type="domain" description="HTH araC/xylS-type" evidence="4">
    <location>
        <begin position="175"/>
        <end position="277"/>
    </location>
</feature>
<evidence type="ECO:0000256" key="3">
    <source>
        <dbReference type="ARBA" id="ARBA00023163"/>
    </source>
</evidence>
<dbReference type="InterPro" id="IPR003313">
    <property type="entry name" value="AraC-bd"/>
</dbReference>
<protein>
    <submittedName>
        <fullName evidence="5">AraC family transcriptional regulator</fullName>
    </submittedName>
</protein>
<dbReference type="SMART" id="SM00342">
    <property type="entry name" value="HTH_ARAC"/>
    <property type="match status" value="1"/>
</dbReference>
<dbReference type="AlphaFoldDB" id="A0A9X2B375"/>
<dbReference type="Pfam" id="PF12833">
    <property type="entry name" value="HTH_18"/>
    <property type="match status" value="1"/>
</dbReference>
<dbReference type="InterPro" id="IPR037923">
    <property type="entry name" value="HTH-like"/>
</dbReference>
<dbReference type="PANTHER" id="PTHR43280">
    <property type="entry name" value="ARAC-FAMILY TRANSCRIPTIONAL REGULATOR"/>
    <property type="match status" value="1"/>
</dbReference>
<dbReference type="PANTHER" id="PTHR43280:SF28">
    <property type="entry name" value="HTH-TYPE TRANSCRIPTIONAL ACTIVATOR RHAS"/>
    <property type="match status" value="1"/>
</dbReference>
<evidence type="ECO:0000313" key="5">
    <source>
        <dbReference type="EMBL" id="MCJ8012645.1"/>
    </source>
</evidence>
<dbReference type="GO" id="GO:0003700">
    <property type="term" value="F:DNA-binding transcription factor activity"/>
    <property type="evidence" value="ECO:0007669"/>
    <property type="project" value="InterPro"/>
</dbReference>
<keyword evidence="2" id="KW-0238">DNA-binding</keyword>
<keyword evidence="6" id="KW-1185">Reference proteome</keyword>
<evidence type="ECO:0000256" key="1">
    <source>
        <dbReference type="ARBA" id="ARBA00023015"/>
    </source>
</evidence>
<evidence type="ECO:0000259" key="4">
    <source>
        <dbReference type="PROSITE" id="PS01124"/>
    </source>
</evidence>
<gene>
    <name evidence="5" type="ORF">MUG84_12980</name>
</gene>
<dbReference type="PROSITE" id="PS00041">
    <property type="entry name" value="HTH_ARAC_FAMILY_1"/>
    <property type="match status" value="1"/>
</dbReference>
<dbReference type="PROSITE" id="PS01124">
    <property type="entry name" value="HTH_ARAC_FAMILY_2"/>
    <property type="match status" value="1"/>
</dbReference>
<dbReference type="SUPFAM" id="SSF51215">
    <property type="entry name" value="Regulatory protein AraC"/>
    <property type="match status" value="1"/>
</dbReference>
<organism evidence="5 6">
    <name type="scientific">Paenibacillus mangrovi</name>
    <dbReference type="NCBI Taxonomy" id="2931978"/>
    <lineage>
        <taxon>Bacteria</taxon>
        <taxon>Bacillati</taxon>
        <taxon>Bacillota</taxon>
        <taxon>Bacilli</taxon>
        <taxon>Bacillales</taxon>
        <taxon>Paenibacillaceae</taxon>
        <taxon>Paenibacillus</taxon>
    </lineage>
</organism>
<comment type="caution">
    <text evidence="5">The sequence shown here is derived from an EMBL/GenBank/DDBJ whole genome shotgun (WGS) entry which is preliminary data.</text>
</comment>
<name>A0A9X2B375_9BACL</name>
<accession>A0A9X2B375</accession>
<dbReference type="RefSeq" id="WP_244725431.1">
    <property type="nucleotide sequence ID" value="NZ_JALIRP010000004.1"/>
</dbReference>
<dbReference type="SUPFAM" id="SSF46689">
    <property type="entry name" value="Homeodomain-like"/>
    <property type="match status" value="2"/>
</dbReference>
<dbReference type="InterPro" id="IPR018062">
    <property type="entry name" value="HTH_AraC-typ_CS"/>
</dbReference>
<reference evidence="5" key="1">
    <citation type="submission" date="2022-04" db="EMBL/GenBank/DDBJ databases">
        <title>Paenibacillus mangrovi sp. nov., a novel endophytic bacterium isolated from bark of Kandelia candel.</title>
        <authorList>
            <person name="Tuo L."/>
        </authorList>
    </citation>
    <scope>NUCLEOTIDE SEQUENCE</scope>
    <source>
        <strain evidence="5">KQZ6P-2</strain>
    </source>
</reference>
<keyword evidence="3" id="KW-0804">Transcription</keyword>
<evidence type="ECO:0000313" key="6">
    <source>
        <dbReference type="Proteomes" id="UP001139347"/>
    </source>
</evidence>
<keyword evidence="1" id="KW-0805">Transcription regulation</keyword>
<dbReference type="Proteomes" id="UP001139347">
    <property type="component" value="Unassembled WGS sequence"/>
</dbReference>
<dbReference type="InterPro" id="IPR009057">
    <property type="entry name" value="Homeodomain-like_sf"/>
</dbReference>
<dbReference type="Gene3D" id="1.10.10.60">
    <property type="entry name" value="Homeodomain-like"/>
    <property type="match status" value="2"/>
</dbReference>
<dbReference type="InterPro" id="IPR018060">
    <property type="entry name" value="HTH_AraC"/>
</dbReference>
<dbReference type="GO" id="GO:0043565">
    <property type="term" value="F:sequence-specific DNA binding"/>
    <property type="evidence" value="ECO:0007669"/>
    <property type="project" value="InterPro"/>
</dbReference>
<evidence type="ECO:0000256" key="2">
    <source>
        <dbReference type="ARBA" id="ARBA00023125"/>
    </source>
</evidence>
<dbReference type="EMBL" id="JALIRP010000004">
    <property type="protein sequence ID" value="MCJ8012645.1"/>
    <property type="molecule type" value="Genomic_DNA"/>
</dbReference>
<proteinExistence type="predicted"/>
<dbReference type="Gene3D" id="2.60.120.280">
    <property type="entry name" value="Regulatory protein AraC"/>
    <property type="match status" value="1"/>
</dbReference>
<dbReference type="Pfam" id="PF02311">
    <property type="entry name" value="AraC_binding"/>
    <property type="match status" value="1"/>
</dbReference>
<sequence>MLFRNAFIPIPSEHPFFCLPESVGWYGQWPDHFVGRDKGSWNTFSIHVVVDGKGYVDVDERQYALVKGDCYLYFPNQRQLYYSSKDDPWELRWVHFYGGPELKQFLIDRGFHRSSLWTLKDMSSFEQLYHDLLTEAEKHEALHYSRLSHLTYGIIAEFVSNAIPLTTNKGTEVADRLLKLLPQIQRQAHLPFTLEEWAEKAEISQFYFCRLFRKLTQLTPLEFVTLCRLQLAKQLLIEKKDWSIKRIAIESGYINPNYFNKKFLAHEGMTPTQYRESH</sequence>